<gene>
    <name evidence="2" type="ORF">HCN83_16760</name>
</gene>
<comment type="caution">
    <text evidence="2">The sequence shown here is derived from an EMBL/GenBank/DDBJ whole genome shotgun (WGS) entry which is preliminary data.</text>
</comment>
<dbReference type="Proteomes" id="UP000752012">
    <property type="component" value="Unassembled WGS sequence"/>
</dbReference>
<evidence type="ECO:0008006" key="4">
    <source>
        <dbReference type="Google" id="ProtNLM"/>
    </source>
</evidence>
<organism evidence="2 3">
    <name type="scientific">Alkalicoccus luteus</name>
    <dbReference type="NCBI Taxonomy" id="1237094"/>
    <lineage>
        <taxon>Bacteria</taxon>
        <taxon>Bacillati</taxon>
        <taxon>Bacillota</taxon>
        <taxon>Bacilli</taxon>
        <taxon>Bacillales</taxon>
        <taxon>Bacillaceae</taxon>
        <taxon>Alkalicoccus</taxon>
    </lineage>
</organism>
<reference evidence="2 3" key="1">
    <citation type="submission" date="2020-03" db="EMBL/GenBank/DDBJ databases">
        <title>Assessment of the enzymatic potential of alkaline-tolerant lipase obtained from Bacillus luteus H11 (technogenic soil) for the bioremediation of saline soils contaminated with petroleum substances.</title>
        <authorList>
            <person name="Kalwasinska A."/>
        </authorList>
    </citation>
    <scope>NUCLEOTIDE SEQUENCE [LARGE SCALE GENOMIC DNA]</scope>
    <source>
        <strain evidence="2 3">H11</strain>
    </source>
</reference>
<dbReference type="Pfam" id="PF20316">
    <property type="entry name" value="DUF6612"/>
    <property type="match status" value="1"/>
</dbReference>
<dbReference type="AlphaFoldDB" id="A0A969PTX4"/>
<evidence type="ECO:0000313" key="3">
    <source>
        <dbReference type="Proteomes" id="UP000752012"/>
    </source>
</evidence>
<keyword evidence="1" id="KW-0472">Membrane</keyword>
<protein>
    <recommendedName>
        <fullName evidence="4">LPXTG-motif cell wall anchor domain-containing protein</fullName>
    </recommendedName>
</protein>
<name>A0A969PTX4_9BACI</name>
<sequence length="292" mass="32246">MSAAVLFAAPAAVSANGDAADILAQSNDAMDSLESYSSTIELEQTISENGEDFTTESVIEQDIIVDPFKLRQETTTIIPELGEEETLLSYWTDEGFFQEDGEGGWIRLDDGMDDAMMAQDSLGDTEAWADDFDVSEEDGYYVLTYTGDADDFEDLAEAFDDMDDMNGDMEGMHEEMEAMMEIEDFFYELHIDSETYYVTEALIDLSLEMDVDGMTASIEQLMTISFHNFNGVEDFDVPEEALAADDLEDVLEDELGDELPATATSYPLWIGIGIALAAAGTFLVTGRRKTTV</sequence>
<dbReference type="EMBL" id="JAATHJ010000042">
    <property type="protein sequence ID" value="NJP39223.1"/>
    <property type="molecule type" value="Genomic_DNA"/>
</dbReference>
<keyword evidence="1" id="KW-1133">Transmembrane helix</keyword>
<evidence type="ECO:0000256" key="1">
    <source>
        <dbReference type="SAM" id="Phobius"/>
    </source>
</evidence>
<accession>A0A969PTX4</accession>
<evidence type="ECO:0000313" key="2">
    <source>
        <dbReference type="EMBL" id="NJP39223.1"/>
    </source>
</evidence>
<keyword evidence="3" id="KW-1185">Reference proteome</keyword>
<dbReference type="InterPro" id="IPR046720">
    <property type="entry name" value="DUF6612"/>
</dbReference>
<proteinExistence type="predicted"/>
<feature type="transmembrane region" description="Helical" evidence="1">
    <location>
        <begin position="266"/>
        <end position="286"/>
    </location>
</feature>
<keyword evidence="1" id="KW-0812">Transmembrane</keyword>